<dbReference type="EMBL" id="MDYL01000010">
    <property type="protein sequence ID" value="OQD74465.1"/>
    <property type="molecule type" value="Genomic_DNA"/>
</dbReference>
<sequence length="631" mass="69718">MRPSYPPILQSGAQHEQCDNLCSLTFSTLSLQATFLHYSVLCLESPHSKMDEKLRTDPPSYVQEVGSNLPIKPQAREPYDANVSFEEYHFYANKTRAEQLTLEAPRWNVLQLFAKKDQLDAQDNLPVTTLTEADFRNPEKRLQITDEEWTNASRAFRSASAGACFFLITTDILGPYGSGYTMGTLGWGPGIAFYTVFGFMAGYSGYLVYRVFLGVDSHEFPAKNYGDLAFRTVGRYGRHITNICQGLGLLLITGQVTIQYGENISQMSKFKLCYAVCPVIFACAGFFVSQIRTLRAYGWIANLAVWLNIFVILMTMGVMANSPPNYAISTLGSAGSAVNSATITPDKAGNYPPVIHYNNIPPDGLIGSLNGMLSGVLAYAGVQLFVEFLAEMRRPRDFVKAMWGAQFFIYSVYLIYGCVVYYLQGQYSFNPSYQGVSAYGWQTAGNMITLLSALIAGGLYGNIGIKVVYNNIFLDIFKAPPLTTRVGKIMYATLCPIWWIIAFVIAGAIPDYMGFVSVISASMLLNLTYSLPPLFALSFDIQKNGMRQGEGFDPSTGRVIRGESIVQRYVRGFLAGGIFQIGINIWHMIYFLASLSMCGLGMYAAVTGMVDAFTKDQLTSFTCVSPLNLNA</sequence>
<evidence type="ECO:0000256" key="5">
    <source>
        <dbReference type="ARBA" id="ARBA00023136"/>
    </source>
</evidence>
<dbReference type="OrthoDB" id="40134at2759"/>
<evidence type="ECO:0000256" key="1">
    <source>
        <dbReference type="ARBA" id="ARBA00004141"/>
    </source>
</evidence>
<feature type="transmembrane region" description="Helical" evidence="6">
    <location>
        <begin position="444"/>
        <end position="469"/>
    </location>
</feature>
<feature type="transmembrane region" description="Helical" evidence="6">
    <location>
        <begin position="297"/>
        <end position="319"/>
    </location>
</feature>
<accession>A0A1V6PBV4</accession>
<dbReference type="OMA" id="KAMWGAQ"/>
<feature type="domain" description="Amino acid transporter transmembrane" evidence="7">
    <location>
        <begin position="159"/>
        <end position="538"/>
    </location>
</feature>
<feature type="transmembrane region" description="Helical" evidence="6">
    <location>
        <begin position="272"/>
        <end position="291"/>
    </location>
</feature>
<keyword evidence="9" id="KW-1185">Reference proteome</keyword>
<dbReference type="AlphaFoldDB" id="A0A1V6PBV4"/>
<keyword evidence="4 6" id="KW-1133">Transmembrane helix</keyword>
<organism evidence="8 9">
    <name type="scientific">Penicillium decumbens</name>
    <dbReference type="NCBI Taxonomy" id="69771"/>
    <lineage>
        <taxon>Eukaryota</taxon>
        <taxon>Fungi</taxon>
        <taxon>Dikarya</taxon>
        <taxon>Ascomycota</taxon>
        <taxon>Pezizomycotina</taxon>
        <taxon>Eurotiomycetes</taxon>
        <taxon>Eurotiomycetidae</taxon>
        <taxon>Eurotiales</taxon>
        <taxon>Aspergillaceae</taxon>
        <taxon>Penicillium</taxon>
    </lineage>
</organism>
<keyword evidence="3 6" id="KW-0812">Transmembrane</keyword>
<feature type="transmembrane region" description="Helical" evidence="6">
    <location>
        <begin position="407"/>
        <end position="424"/>
    </location>
</feature>
<dbReference type="Pfam" id="PF01490">
    <property type="entry name" value="Aa_trans"/>
    <property type="match status" value="1"/>
</dbReference>
<evidence type="ECO:0000256" key="2">
    <source>
        <dbReference type="ARBA" id="ARBA00008066"/>
    </source>
</evidence>
<evidence type="ECO:0000313" key="8">
    <source>
        <dbReference type="EMBL" id="OQD74465.1"/>
    </source>
</evidence>
<feature type="transmembrane region" description="Helical" evidence="6">
    <location>
        <begin position="159"/>
        <end position="179"/>
    </location>
</feature>
<reference evidence="9" key="1">
    <citation type="journal article" date="2017" name="Nat. Microbiol.">
        <title>Global analysis of biosynthetic gene clusters reveals vast potential of secondary metabolite production in Penicillium species.</title>
        <authorList>
            <person name="Nielsen J.C."/>
            <person name="Grijseels S."/>
            <person name="Prigent S."/>
            <person name="Ji B."/>
            <person name="Dainat J."/>
            <person name="Nielsen K.F."/>
            <person name="Frisvad J.C."/>
            <person name="Workman M."/>
            <person name="Nielsen J."/>
        </authorList>
    </citation>
    <scope>NUCLEOTIDE SEQUENCE [LARGE SCALE GENOMIC DNA]</scope>
    <source>
        <strain evidence="9">IBT 11843</strain>
    </source>
</reference>
<evidence type="ECO:0000313" key="9">
    <source>
        <dbReference type="Proteomes" id="UP000191522"/>
    </source>
</evidence>
<dbReference type="STRING" id="69771.A0A1V6PBV4"/>
<feature type="transmembrane region" description="Helical" evidence="6">
    <location>
        <begin position="515"/>
        <end position="537"/>
    </location>
</feature>
<evidence type="ECO:0000259" key="7">
    <source>
        <dbReference type="Pfam" id="PF01490"/>
    </source>
</evidence>
<feature type="transmembrane region" description="Helical" evidence="6">
    <location>
        <begin position="589"/>
        <end position="610"/>
    </location>
</feature>
<feature type="transmembrane region" description="Helical" evidence="6">
    <location>
        <begin position="364"/>
        <end position="386"/>
    </location>
</feature>
<dbReference type="PANTHER" id="PTHR22950:SF461">
    <property type="entry name" value="AMINO ACID TRANSPORTER TRANSMEMBRANE DOMAIN-CONTAINING PROTEIN"/>
    <property type="match status" value="1"/>
</dbReference>
<dbReference type="GO" id="GO:0016020">
    <property type="term" value="C:membrane"/>
    <property type="evidence" value="ECO:0007669"/>
    <property type="project" value="UniProtKB-SubCell"/>
</dbReference>
<dbReference type="InterPro" id="IPR013057">
    <property type="entry name" value="AA_transpt_TM"/>
</dbReference>
<evidence type="ECO:0000256" key="6">
    <source>
        <dbReference type="SAM" id="Phobius"/>
    </source>
</evidence>
<evidence type="ECO:0000256" key="3">
    <source>
        <dbReference type="ARBA" id="ARBA00022692"/>
    </source>
</evidence>
<name>A0A1V6PBV4_PENDC</name>
<proteinExistence type="inferred from homology"/>
<dbReference type="PANTHER" id="PTHR22950">
    <property type="entry name" value="AMINO ACID TRANSPORTER"/>
    <property type="match status" value="1"/>
</dbReference>
<feature type="transmembrane region" description="Helical" evidence="6">
    <location>
        <begin position="191"/>
        <end position="209"/>
    </location>
</feature>
<comment type="subcellular location">
    <subcellularLocation>
        <location evidence="1">Membrane</location>
        <topology evidence="1">Multi-pass membrane protein</topology>
    </subcellularLocation>
</comment>
<protein>
    <recommendedName>
        <fullName evidence="7">Amino acid transporter transmembrane domain-containing protein</fullName>
    </recommendedName>
</protein>
<comment type="caution">
    <text evidence="8">The sequence shown here is derived from an EMBL/GenBank/DDBJ whole genome shotgun (WGS) entry which is preliminary data.</text>
</comment>
<evidence type="ECO:0000256" key="4">
    <source>
        <dbReference type="ARBA" id="ARBA00022989"/>
    </source>
</evidence>
<comment type="similarity">
    <text evidence="2">Belongs to the amino acid/polyamine transporter 2 family.</text>
</comment>
<dbReference type="Proteomes" id="UP000191522">
    <property type="component" value="Unassembled WGS sequence"/>
</dbReference>
<keyword evidence="5 6" id="KW-0472">Membrane</keyword>
<gene>
    <name evidence="8" type="ORF">PENDEC_c010G02418</name>
</gene>
<dbReference type="GO" id="GO:0015179">
    <property type="term" value="F:L-amino acid transmembrane transporter activity"/>
    <property type="evidence" value="ECO:0007669"/>
    <property type="project" value="TreeGrafter"/>
</dbReference>
<feature type="transmembrane region" description="Helical" evidence="6">
    <location>
        <begin position="489"/>
        <end position="509"/>
    </location>
</feature>